<feature type="compositionally biased region" description="Basic and acidic residues" evidence="2">
    <location>
        <begin position="23"/>
        <end position="35"/>
    </location>
</feature>
<reference evidence="3" key="1">
    <citation type="submission" date="2021-01" db="EMBL/GenBank/DDBJ databases">
        <title>Metabolic potential, ecology and presence of endohyphal bacteria is reflected in genomic diversity of Mucoromycotina.</title>
        <authorList>
            <person name="Muszewska A."/>
            <person name="Okrasinska A."/>
            <person name="Steczkiewicz K."/>
            <person name="Drgas O."/>
            <person name="Orlowska M."/>
            <person name="Perlinska-Lenart U."/>
            <person name="Aleksandrzak-Piekarczyk T."/>
            <person name="Szatraj K."/>
            <person name="Zielenkiewicz U."/>
            <person name="Pilsyk S."/>
            <person name="Malc E."/>
            <person name="Mieczkowski P."/>
            <person name="Kruszewska J.S."/>
            <person name="Biernat P."/>
            <person name="Pawlowska J."/>
        </authorList>
    </citation>
    <scope>NUCLEOTIDE SEQUENCE</scope>
    <source>
        <strain evidence="3">WA0000018081</strain>
    </source>
</reference>
<keyword evidence="1" id="KW-0175">Coiled coil</keyword>
<name>A0A8H7SW67_9FUNG</name>
<feature type="region of interest" description="Disordered" evidence="2">
    <location>
        <begin position="1"/>
        <end position="121"/>
    </location>
</feature>
<dbReference type="OrthoDB" id="2276254at2759"/>
<keyword evidence="4" id="KW-1185">Reference proteome</keyword>
<evidence type="ECO:0000313" key="4">
    <source>
        <dbReference type="Proteomes" id="UP000613177"/>
    </source>
</evidence>
<protein>
    <submittedName>
        <fullName evidence="3">Uncharacterized protein</fullName>
    </submittedName>
</protein>
<comment type="caution">
    <text evidence="3">The sequence shown here is derived from an EMBL/GenBank/DDBJ whole genome shotgun (WGS) entry which is preliminary data.</text>
</comment>
<evidence type="ECO:0000256" key="2">
    <source>
        <dbReference type="SAM" id="MobiDB-lite"/>
    </source>
</evidence>
<sequence length="182" mass="21346">MPRTPPIILPTSPSGSWFSSTAAKEKDVTYDKLEDLDNLSPFTYSPSDDDESLNTNKRPKKTCNDLPEQPLYHKPTSNQPSQQSTGRSNQQQYELIDEDEDDQNSDNNSNQDNTQCEEDKFNSVIDDLKSEFKLYTDEYKEFKRHVDNAKRELLEFIQDRTLYFEERGTYLNQKWDSLRQLI</sequence>
<dbReference type="Proteomes" id="UP000613177">
    <property type="component" value="Unassembled WGS sequence"/>
</dbReference>
<dbReference type="EMBL" id="JAEPRE010000005">
    <property type="protein sequence ID" value="KAG2237490.1"/>
    <property type="molecule type" value="Genomic_DNA"/>
</dbReference>
<gene>
    <name evidence="3" type="ORF">INT48_005523</name>
</gene>
<accession>A0A8H7SW67</accession>
<proteinExistence type="predicted"/>
<feature type="compositionally biased region" description="Acidic residues" evidence="2">
    <location>
        <begin position="95"/>
        <end position="104"/>
    </location>
</feature>
<feature type="compositionally biased region" description="Polar residues" evidence="2">
    <location>
        <begin position="75"/>
        <end position="93"/>
    </location>
</feature>
<organism evidence="3 4">
    <name type="scientific">Thamnidium elegans</name>
    <dbReference type="NCBI Taxonomy" id="101142"/>
    <lineage>
        <taxon>Eukaryota</taxon>
        <taxon>Fungi</taxon>
        <taxon>Fungi incertae sedis</taxon>
        <taxon>Mucoromycota</taxon>
        <taxon>Mucoromycotina</taxon>
        <taxon>Mucoromycetes</taxon>
        <taxon>Mucorales</taxon>
        <taxon>Mucorineae</taxon>
        <taxon>Mucoraceae</taxon>
        <taxon>Thamnidium</taxon>
    </lineage>
</organism>
<dbReference type="AlphaFoldDB" id="A0A8H7SW67"/>
<evidence type="ECO:0000313" key="3">
    <source>
        <dbReference type="EMBL" id="KAG2237490.1"/>
    </source>
</evidence>
<feature type="compositionally biased region" description="Polar residues" evidence="2">
    <location>
        <begin position="11"/>
        <end position="22"/>
    </location>
</feature>
<evidence type="ECO:0000256" key="1">
    <source>
        <dbReference type="SAM" id="Coils"/>
    </source>
</evidence>
<feature type="coiled-coil region" evidence="1">
    <location>
        <begin position="125"/>
        <end position="159"/>
    </location>
</feature>